<gene>
    <name evidence="7" type="ORF">ACFFRI_01320</name>
</gene>
<comment type="subcellular location">
    <subcellularLocation>
        <location evidence="1">Cell membrane</location>
        <topology evidence="1">Multi-pass membrane protein</topology>
    </subcellularLocation>
</comment>
<feature type="transmembrane region" description="Helical" evidence="6">
    <location>
        <begin position="289"/>
        <end position="307"/>
    </location>
</feature>
<dbReference type="PANTHER" id="PTHR23513:SF6">
    <property type="entry name" value="MAJOR FACILITATOR SUPERFAMILY ASSOCIATED DOMAIN-CONTAINING PROTEIN"/>
    <property type="match status" value="1"/>
</dbReference>
<feature type="transmembrane region" description="Helical" evidence="6">
    <location>
        <begin position="104"/>
        <end position="122"/>
    </location>
</feature>
<evidence type="ECO:0000256" key="2">
    <source>
        <dbReference type="ARBA" id="ARBA00022475"/>
    </source>
</evidence>
<keyword evidence="8" id="KW-1185">Reference proteome</keyword>
<dbReference type="CDD" id="cd06173">
    <property type="entry name" value="MFS_MefA_like"/>
    <property type="match status" value="1"/>
</dbReference>
<evidence type="ECO:0000256" key="4">
    <source>
        <dbReference type="ARBA" id="ARBA00022989"/>
    </source>
</evidence>
<evidence type="ECO:0000256" key="1">
    <source>
        <dbReference type="ARBA" id="ARBA00004651"/>
    </source>
</evidence>
<accession>A0ABV5K4J5</accession>
<proteinExistence type="predicted"/>
<dbReference type="Gene3D" id="1.20.1250.20">
    <property type="entry name" value="MFS general substrate transporter like domains"/>
    <property type="match status" value="1"/>
</dbReference>
<reference evidence="7 8" key="1">
    <citation type="submission" date="2024-09" db="EMBL/GenBank/DDBJ databases">
        <authorList>
            <person name="Sun Q."/>
            <person name="Mori K."/>
        </authorList>
    </citation>
    <scope>NUCLEOTIDE SEQUENCE [LARGE SCALE GENOMIC DNA]</scope>
    <source>
        <strain evidence="7 8">JCM 9626</strain>
    </source>
</reference>
<dbReference type="InterPro" id="IPR011701">
    <property type="entry name" value="MFS"/>
</dbReference>
<sequence length="423" mass="43849">MPSYRHLARNRDFTALWVSQTVSSLGSRMSMFVFPLLAYALTGSTVMAALAETVHLLGLAGTLLPAGVLADRVDRLRVMRFSSGTGVLLYASLAVAGVAGHLGLAHLLVVSFLTGACAGLFAPAETSAVRSVVDTEDLTTALSQNQAREHVAGLLGAPVGGALYAVARWLPFAADAASYAVSWLLLGRIRTDLSPVPLAPGEARPRVRDDLRAGAGFVLSRPFFRTMLVWSALTNLAVNALFFVAVLRLIAAGVDPVHLGLVETAAGAAGILGAIIAPWIIEGVATGRLTVVIAWSFLPLLVPMALWNSPVVVAGALAIVLLLNPAGNAGIGAYRIAVTPRDLLGRTQSFSQFASMSVMPLAPVLAGLALTLLGGEGAVLALGVLVAVVALVPTLSRTVRSVPRPAVWRAELADAEADALVTV</sequence>
<dbReference type="Proteomes" id="UP001589750">
    <property type="component" value="Unassembled WGS sequence"/>
</dbReference>
<feature type="transmembrane region" description="Helical" evidence="6">
    <location>
        <begin position="21"/>
        <end position="41"/>
    </location>
</feature>
<feature type="transmembrane region" description="Helical" evidence="6">
    <location>
        <begin position="257"/>
        <end position="277"/>
    </location>
</feature>
<feature type="transmembrane region" description="Helical" evidence="6">
    <location>
        <begin position="47"/>
        <end position="69"/>
    </location>
</feature>
<feature type="transmembrane region" description="Helical" evidence="6">
    <location>
        <begin position="228"/>
        <end position="251"/>
    </location>
</feature>
<feature type="transmembrane region" description="Helical" evidence="6">
    <location>
        <begin position="378"/>
        <end position="395"/>
    </location>
</feature>
<dbReference type="SUPFAM" id="SSF103473">
    <property type="entry name" value="MFS general substrate transporter"/>
    <property type="match status" value="1"/>
</dbReference>
<comment type="caution">
    <text evidence="7">The sequence shown here is derived from an EMBL/GenBank/DDBJ whole genome shotgun (WGS) entry which is preliminary data.</text>
</comment>
<keyword evidence="2" id="KW-1003">Cell membrane</keyword>
<dbReference type="InterPro" id="IPR036259">
    <property type="entry name" value="MFS_trans_sf"/>
</dbReference>
<feature type="transmembrane region" description="Helical" evidence="6">
    <location>
        <begin position="313"/>
        <end position="338"/>
    </location>
</feature>
<dbReference type="Pfam" id="PF07690">
    <property type="entry name" value="MFS_1"/>
    <property type="match status" value="1"/>
</dbReference>
<evidence type="ECO:0000256" key="5">
    <source>
        <dbReference type="ARBA" id="ARBA00023136"/>
    </source>
</evidence>
<evidence type="ECO:0000256" key="6">
    <source>
        <dbReference type="SAM" id="Phobius"/>
    </source>
</evidence>
<keyword evidence="3 6" id="KW-0812">Transmembrane</keyword>
<dbReference type="RefSeq" id="WP_140008456.1">
    <property type="nucleotide sequence ID" value="NZ_JBHMDG010000001.1"/>
</dbReference>
<name>A0ABV5K4J5_9ACTN</name>
<keyword evidence="4 6" id="KW-1133">Transmembrane helix</keyword>
<feature type="transmembrane region" description="Helical" evidence="6">
    <location>
        <begin position="81"/>
        <end position="98"/>
    </location>
</feature>
<evidence type="ECO:0000313" key="7">
    <source>
        <dbReference type="EMBL" id="MFB9311669.1"/>
    </source>
</evidence>
<protein>
    <submittedName>
        <fullName evidence="7">MFS transporter</fullName>
    </submittedName>
</protein>
<evidence type="ECO:0000313" key="8">
    <source>
        <dbReference type="Proteomes" id="UP001589750"/>
    </source>
</evidence>
<feature type="transmembrane region" description="Helical" evidence="6">
    <location>
        <begin position="350"/>
        <end position="372"/>
    </location>
</feature>
<dbReference type="PANTHER" id="PTHR23513">
    <property type="entry name" value="INTEGRAL MEMBRANE EFFLUX PROTEIN-RELATED"/>
    <property type="match status" value="1"/>
</dbReference>
<dbReference type="EMBL" id="JBHMDG010000001">
    <property type="protein sequence ID" value="MFB9311669.1"/>
    <property type="molecule type" value="Genomic_DNA"/>
</dbReference>
<keyword evidence="5 6" id="KW-0472">Membrane</keyword>
<organism evidence="7 8">
    <name type="scientific">Nocardioides plantarum</name>
    <dbReference type="NCBI Taxonomy" id="29299"/>
    <lineage>
        <taxon>Bacteria</taxon>
        <taxon>Bacillati</taxon>
        <taxon>Actinomycetota</taxon>
        <taxon>Actinomycetes</taxon>
        <taxon>Propionibacteriales</taxon>
        <taxon>Nocardioidaceae</taxon>
        <taxon>Nocardioides</taxon>
    </lineage>
</organism>
<evidence type="ECO:0000256" key="3">
    <source>
        <dbReference type="ARBA" id="ARBA00022692"/>
    </source>
</evidence>